<name>A0A4R9LYA0_9LEPT</name>
<keyword evidence="3" id="KW-0786">Thiamine pyrophosphate</keyword>
<comment type="caution">
    <text evidence="5">The sequence shown here is derived from an EMBL/GenBank/DDBJ whole genome shotgun (WGS) entry which is preliminary data.</text>
</comment>
<dbReference type="GO" id="GO:0004739">
    <property type="term" value="F:pyruvate dehydrogenase (acetyl-transferring) activity"/>
    <property type="evidence" value="ECO:0007669"/>
    <property type="project" value="UniProtKB-EC"/>
</dbReference>
<dbReference type="OrthoDB" id="8732661at2"/>
<gene>
    <name evidence="5" type="ORF">EHS15_13595</name>
</gene>
<dbReference type="AlphaFoldDB" id="A0A4R9LYA0"/>
<dbReference type="PANTHER" id="PTHR43257">
    <property type="entry name" value="PYRUVATE DEHYDROGENASE E1 COMPONENT BETA SUBUNIT"/>
    <property type="match status" value="1"/>
</dbReference>
<evidence type="ECO:0000313" key="6">
    <source>
        <dbReference type="Proteomes" id="UP000298058"/>
    </source>
</evidence>
<reference evidence="5" key="1">
    <citation type="journal article" date="2019" name="PLoS Negl. Trop. Dis.">
        <title>Revisiting the worldwide diversity of Leptospira species in the environment.</title>
        <authorList>
            <person name="Vincent A.T."/>
            <person name="Schiettekatte O."/>
            <person name="Bourhy P."/>
            <person name="Veyrier F.J."/>
            <person name="Picardeau M."/>
        </authorList>
    </citation>
    <scope>NUCLEOTIDE SEQUENCE [LARGE SCALE GENOMIC DNA]</scope>
    <source>
        <strain evidence="5">201300427</strain>
    </source>
</reference>
<evidence type="ECO:0000256" key="1">
    <source>
        <dbReference type="ARBA" id="ARBA00001964"/>
    </source>
</evidence>
<protein>
    <submittedName>
        <fullName evidence="5">Pyruvate dehydrogenase complex E1 component subunit beta</fullName>
        <ecNumber evidence="5">1.2.4.1</ecNumber>
    </submittedName>
</protein>
<dbReference type="NCBIfam" id="NF008854">
    <property type="entry name" value="PRK11892.1"/>
    <property type="match status" value="1"/>
</dbReference>
<dbReference type="InterPro" id="IPR005475">
    <property type="entry name" value="Transketolase-like_Pyr-bd"/>
</dbReference>
<evidence type="ECO:0000256" key="3">
    <source>
        <dbReference type="ARBA" id="ARBA00023052"/>
    </source>
</evidence>
<sequence length="324" mass="35720">MPILTYREALNRAMTEEMEKDPLIYLMGEEVGHYQGAYKVSQGMLQKFGEERVIDTPISENGFAGIGVGSAMTGLRPIIEFMTWNFSLVAIDQIINSAAKMNYMSGGQFPIPIVFRGAGGAGGRLGAQHSQAFESWYAHCPGMKVVCPATPKDAYGLLKSSIRDNNPTIFIESEVLYGSKGEVPEAEYTIPLGKGEIKRKGTDLSIITWSRALSFSEEAAAILEKEGISVEIVDLRSLRPLDETIIYESVKKTNRALVVEEGWPVAGFGAQVAYLIQKNAFDHLDHPVERVTQKDVPMPYAANLERESLPNAERVAQAVRDMLK</sequence>
<proteinExistence type="predicted"/>
<evidence type="ECO:0000259" key="4">
    <source>
        <dbReference type="SMART" id="SM00861"/>
    </source>
</evidence>
<dbReference type="Pfam" id="PF02779">
    <property type="entry name" value="Transket_pyr"/>
    <property type="match status" value="1"/>
</dbReference>
<dbReference type="CDD" id="cd07036">
    <property type="entry name" value="TPP_PYR_E1-PDHc-beta_like"/>
    <property type="match status" value="1"/>
</dbReference>
<dbReference type="FunFam" id="3.40.50.920:FF:000001">
    <property type="entry name" value="Pyruvate dehydrogenase E1 beta subunit"/>
    <property type="match status" value="1"/>
</dbReference>
<dbReference type="SUPFAM" id="SSF52518">
    <property type="entry name" value="Thiamin diphosphate-binding fold (THDP-binding)"/>
    <property type="match status" value="1"/>
</dbReference>
<comment type="cofactor">
    <cofactor evidence="1">
        <name>thiamine diphosphate</name>
        <dbReference type="ChEBI" id="CHEBI:58937"/>
    </cofactor>
</comment>
<evidence type="ECO:0000256" key="2">
    <source>
        <dbReference type="ARBA" id="ARBA00023002"/>
    </source>
</evidence>
<dbReference type="RefSeq" id="WP_135761109.1">
    <property type="nucleotide sequence ID" value="NZ_RQHW01000047.1"/>
</dbReference>
<dbReference type="NCBIfam" id="NF006667">
    <property type="entry name" value="PRK09212.1"/>
    <property type="match status" value="1"/>
</dbReference>
<dbReference type="Gene3D" id="3.40.50.920">
    <property type="match status" value="1"/>
</dbReference>
<dbReference type="SMART" id="SM00861">
    <property type="entry name" value="Transket_pyr"/>
    <property type="match status" value="1"/>
</dbReference>
<accession>A0A4R9LYA0</accession>
<dbReference type="Pfam" id="PF02780">
    <property type="entry name" value="Transketolase_C"/>
    <property type="match status" value="1"/>
</dbReference>
<dbReference type="Proteomes" id="UP000298058">
    <property type="component" value="Unassembled WGS sequence"/>
</dbReference>
<dbReference type="InterPro" id="IPR029061">
    <property type="entry name" value="THDP-binding"/>
</dbReference>
<dbReference type="FunFam" id="3.40.50.970:FF:000001">
    <property type="entry name" value="Pyruvate dehydrogenase E1 beta subunit"/>
    <property type="match status" value="1"/>
</dbReference>
<keyword evidence="6" id="KW-1185">Reference proteome</keyword>
<dbReference type="InterPro" id="IPR033248">
    <property type="entry name" value="Transketolase_C"/>
</dbReference>
<dbReference type="PANTHER" id="PTHR43257:SF2">
    <property type="entry name" value="PYRUVATE DEHYDROGENASE E1 COMPONENT SUBUNIT BETA"/>
    <property type="match status" value="1"/>
</dbReference>
<organism evidence="5 6">
    <name type="scientific">Leptospira idonii</name>
    <dbReference type="NCBI Taxonomy" id="1193500"/>
    <lineage>
        <taxon>Bacteria</taxon>
        <taxon>Pseudomonadati</taxon>
        <taxon>Spirochaetota</taxon>
        <taxon>Spirochaetia</taxon>
        <taxon>Leptospirales</taxon>
        <taxon>Leptospiraceae</taxon>
        <taxon>Leptospira</taxon>
    </lineage>
</organism>
<dbReference type="EC" id="1.2.4.1" evidence="5"/>
<evidence type="ECO:0000313" key="5">
    <source>
        <dbReference type="EMBL" id="TGN18425.1"/>
    </source>
</evidence>
<dbReference type="EMBL" id="RQHW01000047">
    <property type="protein sequence ID" value="TGN18425.1"/>
    <property type="molecule type" value="Genomic_DNA"/>
</dbReference>
<keyword evidence="2 5" id="KW-0560">Oxidoreductase</keyword>
<dbReference type="Gene3D" id="3.40.50.970">
    <property type="match status" value="1"/>
</dbReference>
<keyword evidence="5" id="KW-0670">Pyruvate</keyword>
<feature type="domain" description="Transketolase-like pyrimidine-binding" evidence="4">
    <location>
        <begin position="4"/>
        <end position="179"/>
    </location>
</feature>
<dbReference type="SUPFAM" id="SSF52922">
    <property type="entry name" value="TK C-terminal domain-like"/>
    <property type="match status" value="1"/>
</dbReference>
<dbReference type="InterPro" id="IPR009014">
    <property type="entry name" value="Transketo_C/PFOR_II"/>
</dbReference>